<reference evidence="3" key="1">
    <citation type="submission" date="2014-03" db="EMBL/GenBank/DDBJ databases">
        <title>The Complete Genome Sequence of Bacillus bombyseptieus.</title>
        <authorList>
            <person name="Cheng T."/>
            <person name="Lin P."/>
            <person name="Jin S."/>
            <person name="Wu Y."/>
            <person name="Fu B."/>
            <person name="Long R."/>
            <person name="Liu D."/>
            <person name="Guo Y."/>
            <person name="Peng L."/>
            <person name="Xia Q."/>
        </authorList>
    </citation>
    <scope>NUCLEOTIDE SEQUENCE [LARGE SCALE GENOMIC DNA]</scope>
    <source>
        <strain evidence="3">wang</strain>
        <plasmid evidence="3">pBb</plasmid>
    </source>
</reference>
<geneLocation type="plasmid" evidence="2 3">
    <name>pBb</name>
</geneLocation>
<sequence>MSGMYNFAYKTLENHVKQICNEVSLIKEFSHNGEKGREAEGILRGFLNKMLPQRVTVGTGFVMDNLDRHSNQLDIMIYDAHSIPPIFQGYENSIIHIDSLNVVIETKLTYRNNKDVVLASQKSANKIKNLSLGELATQEQLDSSEKEKVNYGKYNGYSKYFPYVKDELTSRKPKKFPLCVLFAYTTDLKQQTSVLNYLNDNKNLIENDNGLPFHPGLDIICILDLGLFAYREGKYEPFFTGDIENDKIFSTLYYVLNNHIQNKGVGERDFVSSWFNGLLKKDRT</sequence>
<dbReference type="Pfam" id="PF20247">
    <property type="entry name" value="DUF6602"/>
    <property type="match status" value="1"/>
</dbReference>
<organism evidence="2 3">
    <name type="scientific">Bacillus bombysepticus str. Wang</name>
    <dbReference type="NCBI Taxonomy" id="1330043"/>
    <lineage>
        <taxon>Bacteria</taxon>
        <taxon>Bacillati</taxon>
        <taxon>Bacillota</taxon>
        <taxon>Bacilli</taxon>
        <taxon>Bacillales</taxon>
        <taxon>Bacillaceae</taxon>
        <taxon>Bacillus</taxon>
        <taxon>Bacillus cereus group</taxon>
    </lineage>
</organism>
<feature type="domain" description="DUF6602" evidence="1">
    <location>
        <begin position="28"/>
        <end position="130"/>
    </location>
</feature>
<keyword evidence="3" id="KW-1185">Reference proteome</keyword>
<dbReference type="AlphaFoldDB" id="A0A9W3L0E0"/>
<accession>A0A9W3L0E0</accession>
<evidence type="ECO:0000259" key="1">
    <source>
        <dbReference type="Pfam" id="PF20247"/>
    </source>
</evidence>
<evidence type="ECO:0000313" key="2">
    <source>
        <dbReference type="EMBL" id="AHX21993.1"/>
    </source>
</evidence>
<evidence type="ECO:0000313" key="3">
    <source>
        <dbReference type="Proteomes" id="UP000031778"/>
    </source>
</evidence>
<dbReference type="CDD" id="cd21173">
    <property type="entry name" value="NucC-like"/>
    <property type="match status" value="1"/>
</dbReference>
<name>A0A9W3L0E0_9BACI</name>
<keyword evidence="2" id="KW-0614">Plasmid</keyword>
<protein>
    <recommendedName>
        <fullName evidence="1">DUF6602 domain-containing protein</fullName>
    </recommendedName>
</protein>
<dbReference type="KEGG" id="bby:CY96_29835"/>
<proteinExistence type="predicted"/>
<dbReference type="InterPro" id="IPR046537">
    <property type="entry name" value="DUF6602"/>
</dbReference>
<dbReference type="Proteomes" id="UP000031778">
    <property type="component" value="Plasmid pBb"/>
</dbReference>
<dbReference type="EMBL" id="CP007513">
    <property type="protein sequence ID" value="AHX21993.1"/>
    <property type="molecule type" value="Genomic_DNA"/>
</dbReference>
<gene>
    <name evidence="2" type="ORF">CY96_29835</name>
</gene>